<keyword evidence="3" id="KW-0472">Membrane</keyword>
<keyword evidence="2" id="KW-0175">Coiled coil</keyword>
<dbReference type="Gene3D" id="1.10.287.470">
    <property type="entry name" value="Helix hairpin bin"/>
    <property type="match status" value="1"/>
</dbReference>
<reference evidence="4 5" key="1">
    <citation type="submission" date="2018-08" db="EMBL/GenBank/DDBJ databases">
        <title>Henriciella mobilis sp. nov., isolated from seawater.</title>
        <authorList>
            <person name="Cheng H."/>
            <person name="Wu Y.-H."/>
            <person name="Xu X.-W."/>
            <person name="Guo L.-L."/>
        </authorList>
    </citation>
    <scope>NUCLEOTIDE SEQUENCE [LARGE SCALE GENOMIC DNA]</scope>
    <source>
        <strain evidence="4 5">JN25</strain>
    </source>
</reference>
<dbReference type="OrthoDB" id="9813967at2"/>
<keyword evidence="5" id="KW-1185">Reference proteome</keyword>
<dbReference type="GO" id="GO:0015562">
    <property type="term" value="F:efflux transmembrane transporter activity"/>
    <property type="evidence" value="ECO:0007669"/>
    <property type="project" value="TreeGrafter"/>
</dbReference>
<evidence type="ECO:0000256" key="1">
    <source>
        <dbReference type="ARBA" id="ARBA00009477"/>
    </source>
</evidence>
<evidence type="ECO:0000256" key="3">
    <source>
        <dbReference type="SAM" id="Phobius"/>
    </source>
</evidence>
<dbReference type="Proteomes" id="UP000266385">
    <property type="component" value="Unassembled WGS sequence"/>
</dbReference>
<accession>A0A399R866</accession>
<evidence type="ECO:0000256" key="2">
    <source>
        <dbReference type="SAM" id="Coils"/>
    </source>
</evidence>
<keyword evidence="3" id="KW-1133">Transmembrane helix</keyword>
<dbReference type="Gene3D" id="2.40.30.170">
    <property type="match status" value="1"/>
</dbReference>
<evidence type="ECO:0000313" key="5">
    <source>
        <dbReference type="Proteomes" id="UP000266385"/>
    </source>
</evidence>
<protein>
    <submittedName>
        <fullName evidence="4">Efflux RND transporter periplasmic adaptor subunit</fullName>
    </submittedName>
</protein>
<feature type="coiled-coil region" evidence="2">
    <location>
        <begin position="124"/>
        <end position="196"/>
    </location>
</feature>
<dbReference type="PANTHER" id="PTHR30469">
    <property type="entry name" value="MULTIDRUG RESISTANCE PROTEIN MDTA"/>
    <property type="match status" value="1"/>
</dbReference>
<evidence type="ECO:0000313" key="4">
    <source>
        <dbReference type="EMBL" id="RIJ26864.1"/>
    </source>
</evidence>
<name>A0A399R866_9PROT</name>
<comment type="similarity">
    <text evidence="1">Belongs to the membrane fusion protein (MFP) (TC 8.A.1) family.</text>
</comment>
<feature type="transmembrane region" description="Helical" evidence="3">
    <location>
        <begin position="18"/>
        <end position="39"/>
    </location>
</feature>
<sequence>MTSETGSQKSRAEKPSRVWILAGLLVAAVGFAIMTVAGARSGVNETATAREDSIPYVETASVESAGRTYDVSAPGRLQARDSLSLVGEVSGKVTALNPALEVGGRIAKGETILKIDDGDFRADLARARAQLSTAKARLQQAEAEKNRQQRLSEIGASPEKAAEQALAAYEDAQAAVQQAEAQLVVAQRTLNKAVITAPFDAIVTSESVAPGTFVAPGQPLATLISAGAGEIQAGLPAEDIAAVRAAMRAAEDGRLPVRAVPNGSSLGSKTLDGYLAEFSPVIDQGSRTATVIAVFPDAFIPENEGEVFTDDFMDIVVQGVSETPVWSLPKGAVRQDSYIWVIDEDEQARRVSVDPIDQSDDAILVHAPDLTGDERVMTTVLSEEIEGMRVHVMESGS</sequence>
<dbReference type="PANTHER" id="PTHR30469:SF15">
    <property type="entry name" value="HLYD FAMILY OF SECRETION PROTEINS"/>
    <property type="match status" value="1"/>
</dbReference>
<dbReference type="Gene3D" id="2.40.50.100">
    <property type="match status" value="1"/>
</dbReference>
<dbReference type="NCBIfam" id="TIGR01730">
    <property type="entry name" value="RND_mfp"/>
    <property type="match status" value="1"/>
</dbReference>
<comment type="caution">
    <text evidence="4">The sequence shown here is derived from an EMBL/GenBank/DDBJ whole genome shotgun (WGS) entry which is preliminary data.</text>
</comment>
<dbReference type="SUPFAM" id="SSF111369">
    <property type="entry name" value="HlyD-like secretion proteins"/>
    <property type="match status" value="1"/>
</dbReference>
<dbReference type="AlphaFoldDB" id="A0A399R866"/>
<keyword evidence="3" id="KW-0812">Transmembrane</keyword>
<organism evidence="4 5">
    <name type="scientific">Henriciella mobilis</name>
    <dbReference type="NCBI Taxonomy" id="2305467"/>
    <lineage>
        <taxon>Bacteria</taxon>
        <taxon>Pseudomonadati</taxon>
        <taxon>Pseudomonadota</taxon>
        <taxon>Alphaproteobacteria</taxon>
        <taxon>Hyphomonadales</taxon>
        <taxon>Hyphomonadaceae</taxon>
        <taxon>Henriciella</taxon>
    </lineage>
</organism>
<dbReference type="InterPro" id="IPR006143">
    <property type="entry name" value="RND_pump_MFP"/>
</dbReference>
<dbReference type="GO" id="GO:1990281">
    <property type="term" value="C:efflux pump complex"/>
    <property type="evidence" value="ECO:0007669"/>
    <property type="project" value="TreeGrafter"/>
</dbReference>
<dbReference type="EMBL" id="QWFX01000016">
    <property type="protein sequence ID" value="RIJ26864.1"/>
    <property type="molecule type" value="Genomic_DNA"/>
</dbReference>
<gene>
    <name evidence="4" type="ORF">D1223_18210</name>
</gene>
<dbReference type="RefSeq" id="WP_119377757.1">
    <property type="nucleotide sequence ID" value="NZ_QWFX01000016.1"/>
</dbReference>
<proteinExistence type="inferred from homology"/>